<dbReference type="PANTHER" id="PTHR44329">
    <property type="entry name" value="SERINE/THREONINE-PROTEIN KINASE TNNI3K-RELATED"/>
    <property type="match status" value="1"/>
</dbReference>
<name>A0A397JRJ1_9GLOM</name>
<accession>A0A397JRJ1</accession>
<feature type="domain" description="Protein kinase" evidence="5">
    <location>
        <begin position="64"/>
        <end position="323"/>
    </location>
</feature>
<keyword evidence="7" id="KW-1185">Reference proteome</keyword>
<keyword evidence="1" id="KW-0808">Transferase</keyword>
<keyword evidence="2" id="KW-0547">Nucleotide-binding</keyword>
<keyword evidence="4" id="KW-0067">ATP-binding</keyword>
<evidence type="ECO:0000256" key="4">
    <source>
        <dbReference type="ARBA" id="ARBA00022840"/>
    </source>
</evidence>
<dbReference type="Proteomes" id="UP000266861">
    <property type="component" value="Unassembled WGS sequence"/>
</dbReference>
<sequence>MVRCVECNKNNRWNWCKPCNSMHFKNNFDKWTSGNEKIDKFIRDAQLNAIWYNKVIEWIPYHRFKDIKEIAKGGFGTIYYARWIDGNIWCWNILKQQWERSDQLEVVLKKFDNFANLNEEFLNEIPETNKYVMVLQYMPDGNLRDYLKNHFDNINWFKKLFYLRELVLNFKQFHQLDILHGDFHPGNILSNNFKSDYLYVSDFGLSKIVGQSLENSNNRNIIGVLPYIAPEVLCGEEYTKAAAADVYSFGIIAYELIIGFAPYYDVPHDRDLARQICNGLRPKIPFHTPKLITGIIMRCWDARDTHRPTFEELNEELAKHIRNYWENNYQNYNEITIQIDNAEMFSKYLTNTTTTNPYNYQTHPEAIYTSRLLNYSGLPNPKNDENFEKKLEETTSALSVMASGPINMDVPDS</sequence>
<dbReference type="PROSITE" id="PS50011">
    <property type="entry name" value="PROTEIN_KINASE_DOM"/>
    <property type="match status" value="1"/>
</dbReference>
<dbReference type="OrthoDB" id="4062651at2759"/>
<dbReference type="GO" id="GO:0004674">
    <property type="term" value="F:protein serine/threonine kinase activity"/>
    <property type="evidence" value="ECO:0007669"/>
    <property type="project" value="TreeGrafter"/>
</dbReference>
<dbReference type="InterPro" id="IPR051681">
    <property type="entry name" value="Ser/Thr_Kinases-Pseudokinases"/>
</dbReference>
<dbReference type="InterPro" id="IPR011009">
    <property type="entry name" value="Kinase-like_dom_sf"/>
</dbReference>
<dbReference type="EMBL" id="PQFF01000019">
    <property type="protein sequence ID" value="RHZ88646.1"/>
    <property type="molecule type" value="Genomic_DNA"/>
</dbReference>
<dbReference type="GO" id="GO:0005524">
    <property type="term" value="F:ATP binding"/>
    <property type="evidence" value="ECO:0007669"/>
    <property type="project" value="UniProtKB-KW"/>
</dbReference>
<dbReference type="InterPro" id="IPR000719">
    <property type="entry name" value="Prot_kinase_dom"/>
</dbReference>
<dbReference type="AlphaFoldDB" id="A0A397JRJ1"/>
<evidence type="ECO:0000256" key="2">
    <source>
        <dbReference type="ARBA" id="ARBA00022741"/>
    </source>
</evidence>
<dbReference type="PANTHER" id="PTHR44329:SF288">
    <property type="entry name" value="MITOGEN-ACTIVATED PROTEIN KINASE KINASE KINASE 20"/>
    <property type="match status" value="1"/>
</dbReference>
<dbReference type="InterPro" id="IPR001245">
    <property type="entry name" value="Ser-Thr/Tyr_kinase_cat_dom"/>
</dbReference>
<keyword evidence="3" id="KW-0418">Kinase</keyword>
<dbReference type="PRINTS" id="PR00109">
    <property type="entry name" value="TYRKINASE"/>
</dbReference>
<comment type="caution">
    <text evidence="6">The sequence shown here is derived from an EMBL/GenBank/DDBJ whole genome shotgun (WGS) entry which is preliminary data.</text>
</comment>
<evidence type="ECO:0000313" key="6">
    <source>
        <dbReference type="EMBL" id="RHZ88646.1"/>
    </source>
</evidence>
<evidence type="ECO:0000259" key="5">
    <source>
        <dbReference type="PROSITE" id="PS50011"/>
    </source>
</evidence>
<evidence type="ECO:0000256" key="1">
    <source>
        <dbReference type="ARBA" id="ARBA00022679"/>
    </source>
</evidence>
<dbReference type="Gene3D" id="1.10.510.10">
    <property type="entry name" value="Transferase(Phosphotransferase) domain 1"/>
    <property type="match status" value="1"/>
</dbReference>
<evidence type="ECO:0000256" key="3">
    <source>
        <dbReference type="ARBA" id="ARBA00022777"/>
    </source>
</evidence>
<dbReference type="STRING" id="1348612.A0A397JRJ1"/>
<dbReference type="Pfam" id="PF07714">
    <property type="entry name" value="PK_Tyr_Ser-Thr"/>
    <property type="match status" value="1"/>
</dbReference>
<dbReference type="SUPFAM" id="SSF56112">
    <property type="entry name" value="Protein kinase-like (PK-like)"/>
    <property type="match status" value="1"/>
</dbReference>
<reference evidence="6 7" key="1">
    <citation type="submission" date="2018-08" db="EMBL/GenBank/DDBJ databases">
        <title>Genome and evolution of the arbuscular mycorrhizal fungus Diversispora epigaea (formerly Glomus versiforme) and its bacterial endosymbionts.</title>
        <authorList>
            <person name="Sun X."/>
            <person name="Fei Z."/>
            <person name="Harrison M."/>
        </authorList>
    </citation>
    <scope>NUCLEOTIDE SEQUENCE [LARGE SCALE GENOMIC DNA]</scope>
    <source>
        <strain evidence="6 7">IT104</strain>
    </source>
</reference>
<protein>
    <recommendedName>
        <fullName evidence="5">Protein kinase domain-containing protein</fullName>
    </recommendedName>
</protein>
<gene>
    <name evidence="6" type="ORF">Glove_21g69</name>
</gene>
<organism evidence="6 7">
    <name type="scientific">Diversispora epigaea</name>
    <dbReference type="NCBI Taxonomy" id="1348612"/>
    <lineage>
        <taxon>Eukaryota</taxon>
        <taxon>Fungi</taxon>
        <taxon>Fungi incertae sedis</taxon>
        <taxon>Mucoromycota</taxon>
        <taxon>Glomeromycotina</taxon>
        <taxon>Glomeromycetes</taxon>
        <taxon>Diversisporales</taxon>
        <taxon>Diversisporaceae</taxon>
        <taxon>Diversispora</taxon>
    </lineage>
</organism>
<proteinExistence type="predicted"/>
<evidence type="ECO:0000313" key="7">
    <source>
        <dbReference type="Proteomes" id="UP000266861"/>
    </source>
</evidence>